<dbReference type="RefSeq" id="WP_111255062.1">
    <property type="nucleotide sequence ID" value="NZ_POTW01000026.1"/>
</dbReference>
<evidence type="ECO:0008006" key="3">
    <source>
        <dbReference type="Google" id="ProtNLM"/>
    </source>
</evidence>
<dbReference type="Proteomes" id="UP000248764">
    <property type="component" value="Unassembled WGS sequence"/>
</dbReference>
<dbReference type="EMBL" id="POTW01000026">
    <property type="protein sequence ID" value="PZF83331.1"/>
    <property type="molecule type" value="Genomic_DNA"/>
</dbReference>
<accession>A0A2W2B789</accession>
<keyword evidence="2" id="KW-1185">Reference proteome</keyword>
<dbReference type="AlphaFoldDB" id="A0A2W2B789"/>
<evidence type="ECO:0000313" key="1">
    <source>
        <dbReference type="EMBL" id="PZF83331.1"/>
    </source>
</evidence>
<evidence type="ECO:0000313" key="2">
    <source>
        <dbReference type="Proteomes" id="UP000248764"/>
    </source>
</evidence>
<name>A0A2W2B789_9ACTN</name>
<proteinExistence type="predicted"/>
<gene>
    <name evidence="1" type="ORF">C1I92_12865</name>
</gene>
<organism evidence="1 2">
    <name type="scientific">Jiangella anatolica</name>
    <dbReference type="NCBI Taxonomy" id="2670374"/>
    <lineage>
        <taxon>Bacteria</taxon>
        <taxon>Bacillati</taxon>
        <taxon>Actinomycetota</taxon>
        <taxon>Actinomycetes</taxon>
        <taxon>Jiangellales</taxon>
        <taxon>Jiangellaceae</taxon>
        <taxon>Jiangella</taxon>
    </lineage>
</organism>
<sequence length="97" mass="11080">MLIALVPFALKPDVSEDALLDLSERFEKEFVAEQDGIVRRVLLKDGDSYADLVFFRDQESIDRVMEAERTSPVCAEFFSAMASDGSYRLYQVLKSYD</sequence>
<reference evidence="1 2" key="1">
    <citation type="submission" date="2018-01" db="EMBL/GenBank/DDBJ databases">
        <title>Draft genome sequence of Jiangella sp. GTF31.</title>
        <authorList>
            <person name="Sahin N."/>
            <person name="Ay H."/>
            <person name="Saygin H."/>
        </authorList>
    </citation>
    <scope>NUCLEOTIDE SEQUENCE [LARGE SCALE GENOMIC DNA]</scope>
    <source>
        <strain evidence="1 2">GTF31</strain>
    </source>
</reference>
<comment type="caution">
    <text evidence="1">The sequence shown here is derived from an EMBL/GenBank/DDBJ whole genome shotgun (WGS) entry which is preliminary data.</text>
</comment>
<protein>
    <recommendedName>
        <fullName evidence="3">ABM domain-containing protein</fullName>
    </recommendedName>
</protein>